<dbReference type="Pfam" id="PF13923">
    <property type="entry name" value="zf-C3HC4_2"/>
    <property type="match status" value="1"/>
</dbReference>
<sequence>MGYSLLRFLGPVDQHLRCPICSHALESPVLTPCGHTFCHPCLLTWLHESSPPDMYNTPSHTRAFSDDGSGSLRDSRVTNHQLDSQYTSFGENQPQSSALSDVHEGVGRAHHWRNSQSGTQPDPTNERQRDQSGTCPECRSSVCPGELSQVICVRNLVLSLEVRCEHSDRGCSATFPLERSDHHLQTCEFVPVTCLGCEQQMNRSQLKSHQQTCVALRRVLQMDDLGESDESGRDARNDCHRETDNDHGVLMRGSQEVQAGPWLETYDSSFDLMYRNAVRERSSTLAYRRNLCTATSRFTARPSDTISRACDKRDTDFDPSSPSSFDLERSKTGRNVGRTAASPTASEDLYTSGTNIDCLALSRLGTNISTTTRAHSPTRRNQTWQPSSQASVALAQASCAAQVSRLLTRIGALETQVGKLLDDLHEANSKNSELNIEYRRIQKELLVCRRDQAAQTTTDACPKLFVNSETRQLIEIDIGQLSATLAQHLLAKPSYIDSTVVFRQLRSCYVENFLSGSASDRQRNVLHDLHVLLATAYASNWFSQAQRTSLGLWLQHVLLTSGHRRVDVNHS</sequence>
<feature type="domain" description="SIAH-type" evidence="7">
    <location>
        <begin position="159"/>
        <end position="215"/>
    </location>
</feature>
<feature type="compositionally biased region" description="Basic and acidic residues" evidence="5">
    <location>
        <begin position="230"/>
        <end position="246"/>
    </location>
</feature>
<dbReference type="InterPro" id="IPR013083">
    <property type="entry name" value="Znf_RING/FYVE/PHD"/>
</dbReference>
<evidence type="ECO:0000313" key="8">
    <source>
        <dbReference type="EMBL" id="GFS11710.1"/>
    </source>
</evidence>
<dbReference type="SUPFAM" id="SSF49599">
    <property type="entry name" value="TRAF domain-like"/>
    <property type="match status" value="1"/>
</dbReference>
<evidence type="ECO:0000256" key="3">
    <source>
        <dbReference type="ARBA" id="ARBA00022833"/>
    </source>
</evidence>
<evidence type="ECO:0000256" key="4">
    <source>
        <dbReference type="PROSITE-ProRule" id="PRU00455"/>
    </source>
</evidence>
<gene>
    <name evidence="8" type="ORF">ElyMa_006679400</name>
</gene>
<dbReference type="AlphaFoldDB" id="A0AAV4IP62"/>
<dbReference type="InterPro" id="IPR001841">
    <property type="entry name" value="Znf_RING"/>
</dbReference>
<protein>
    <submittedName>
        <fullName evidence="8">E3 ubiquitin-protein ligase TRAF7-like</fullName>
    </submittedName>
</protein>
<feature type="domain" description="RING-type" evidence="6">
    <location>
        <begin position="18"/>
        <end position="61"/>
    </location>
</feature>
<dbReference type="SUPFAM" id="SSF57850">
    <property type="entry name" value="RING/U-box"/>
    <property type="match status" value="1"/>
</dbReference>
<feature type="region of interest" description="Disordered" evidence="5">
    <location>
        <begin position="226"/>
        <end position="246"/>
    </location>
</feature>
<evidence type="ECO:0000259" key="7">
    <source>
        <dbReference type="PROSITE" id="PS51081"/>
    </source>
</evidence>
<dbReference type="PANTHER" id="PTHR10131:SF157">
    <property type="entry name" value="RECEPTOR-ASSOCIATED FACTOR, PUTATIVE-RELATED"/>
    <property type="match status" value="1"/>
</dbReference>
<dbReference type="Gene3D" id="3.30.40.10">
    <property type="entry name" value="Zinc/RING finger domain, C3HC4 (zinc finger)"/>
    <property type="match status" value="2"/>
</dbReference>
<dbReference type="Proteomes" id="UP000762676">
    <property type="component" value="Unassembled WGS sequence"/>
</dbReference>
<dbReference type="InterPro" id="IPR013010">
    <property type="entry name" value="Znf_SIAH"/>
</dbReference>
<organism evidence="8 9">
    <name type="scientific">Elysia marginata</name>
    <dbReference type="NCBI Taxonomy" id="1093978"/>
    <lineage>
        <taxon>Eukaryota</taxon>
        <taxon>Metazoa</taxon>
        <taxon>Spiralia</taxon>
        <taxon>Lophotrochozoa</taxon>
        <taxon>Mollusca</taxon>
        <taxon>Gastropoda</taxon>
        <taxon>Heterobranchia</taxon>
        <taxon>Euthyneura</taxon>
        <taxon>Panpulmonata</taxon>
        <taxon>Sacoglossa</taxon>
        <taxon>Placobranchoidea</taxon>
        <taxon>Plakobranchidae</taxon>
        <taxon>Elysia</taxon>
    </lineage>
</organism>
<keyword evidence="2 4" id="KW-0863">Zinc-finger</keyword>
<feature type="compositionally biased region" description="Polar residues" evidence="5">
    <location>
        <begin position="86"/>
        <end position="99"/>
    </location>
</feature>
<feature type="region of interest" description="Disordered" evidence="5">
    <location>
        <begin position="303"/>
        <end position="347"/>
    </location>
</feature>
<dbReference type="InterPro" id="IPR017907">
    <property type="entry name" value="Znf_RING_CS"/>
</dbReference>
<dbReference type="GO" id="GO:0008270">
    <property type="term" value="F:zinc ion binding"/>
    <property type="evidence" value="ECO:0007669"/>
    <property type="project" value="UniProtKB-KW"/>
</dbReference>
<keyword evidence="3" id="KW-0862">Zinc</keyword>
<dbReference type="PANTHER" id="PTHR10131">
    <property type="entry name" value="TNF RECEPTOR ASSOCIATED FACTOR"/>
    <property type="match status" value="1"/>
</dbReference>
<keyword evidence="9" id="KW-1185">Reference proteome</keyword>
<feature type="region of interest" description="Disordered" evidence="5">
    <location>
        <begin position="56"/>
        <end position="75"/>
    </location>
</feature>
<evidence type="ECO:0000256" key="2">
    <source>
        <dbReference type="ARBA" id="ARBA00022771"/>
    </source>
</evidence>
<dbReference type="GO" id="GO:0043122">
    <property type="term" value="P:regulation of canonical NF-kappaB signal transduction"/>
    <property type="evidence" value="ECO:0007669"/>
    <property type="project" value="TreeGrafter"/>
</dbReference>
<accession>A0AAV4IP62</accession>
<dbReference type="PROSITE" id="PS00518">
    <property type="entry name" value="ZF_RING_1"/>
    <property type="match status" value="1"/>
</dbReference>
<comment type="caution">
    <text evidence="8">The sequence shown here is derived from an EMBL/GenBank/DDBJ whole genome shotgun (WGS) entry which is preliminary data.</text>
</comment>
<name>A0AAV4IP62_9GAST</name>
<evidence type="ECO:0000259" key="6">
    <source>
        <dbReference type="PROSITE" id="PS50089"/>
    </source>
</evidence>
<dbReference type="PROSITE" id="PS51081">
    <property type="entry name" value="ZF_SIAH"/>
    <property type="match status" value="1"/>
</dbReference>
<feature type="compositionally biased region" description="Polar residues" evidence="5">
    <location>
        <begin position="114"/>
        <end position="123"/>
    </location>
</feature>
<feature type="region of interest" description="Disordered" evidence="5">
    <location>
        <begin position="86"/>
        <end position="134"/>
    </location>
</feature>
<evidence type="ECO:0000256" key="5">
    <source>
        <dbReference type="SAM" id="MobiDB-lite"/>
    </source>
</evidence>
<proteinExistence type="predicted"/>
<keyword evidence="1" id="KW-0479">Metal-binding</keyword>
<evidence type="ECO:0000313" key="9">
    <source>
        <dbReference type="Proteomes" id="UP000762676"/>
    </source>
</evidence>
<dbReference type="EMBL" id="BMAT01013380">
    <property type="protein sequence ID" value="GFS11710.1"/>
    <property type="molecule type" value="Genomic_DNA"/>
</dbReference>
<evidence type="ECO:0000256" key="1">
    <source>
        <dbReference type="ARBA" id="ARBA00022723"/>
    </source>
</evidence>
<reference evidence="8 9" key="1">
    <citation type="journal article" date="2021" name="Elife">
        <title>Chloroplast acquisition without the gene transfer in kleptoplastic sea slugs, Plakobranchus ocellatus.</title>
        <authorList>
            <person name="Maeda T."/>
            <person name="Takahashi S."/>
            <person name="Yoshida T."/>
            <person name="Shimamura S."/>
            <person name="Takaki Y."/>
            <person name="Nagai Y."/>
            <person name="Toyoda A."/>
            <person name="Suzuki Y."/>
            <person name="Arimoto A."/>
            <person name="Ishii H."/>
            <person name="Satoh N."/>
            <person name="Nishiyama T."/>
            <person name="Hasebe M."/>
            <person name="Maruyama T."/>
            <person name="Minagawa J."/>
            <person name="Obokata J."/>
            <person name="Shigenobu S."/>
        </authorList>
    </citation>
    <scope>NUCLEOTIDE SEQUENCE [LARGE SCALE GENOMIC DNA]</scope>
</reference>
<dbReference type="PROSITE" id="PS50089">
    <property type="entry name" value="ZF_RING_2"/>
    <property type="match status" value="1"/>
</dbReference>
<dbReference type="SMART" id="SM00184">
    <property type="entry name" value="RING"/>
    <property type="match status" value="1"/>
</dbReference>